<dbReference type="OrthoDB" id="954262at2"/>
<dbReference type="EMBL" id="RXOF01000001">
    <property type="protein sequence ID" value="RTQ53565.1"/>
    <property type="molecule type" value="Genomic_DNA"/>
</dbReference>
<dbReference type="RefSeq" id="WP_126691491.1">
    <property type="nucleotide sequence ID" value="NZ_RXOF01000001.1"/>
</dbReference>
<evidence type="ECO:0000313" key="1">
    <source>
        <dbReference type="EMBL" id="RTQ53565.1"/>
    </source>
</evidence>
<sequence>MDLYQIITDIEKVDPEVYARFDSRRQVFRHLTGIGRKLTAATLPGVFAGLFSKAYGQTGTLPAAIADVLNLALKLEYLEKYFYQTALTTVAFPNAEARRAIEIILNDENGHITTLRGALGAQAIADPGLTTFDYTGSRGGERAPLFPDVLTNFATFITVSQSFVDTGVRAYKGGAPVLMPNKDILQTALNIHSVEARHSSRVRALRRGGNLSTSLPKSWIVGDEGYAAVAGQVTPLGVGLRPYGPGNPATTYPAENNITQAGVNIQTTSSISANAATEAFDEPLDPATVMSIARNFVVRTSNIFG</sequence>
<name>A0A3S0K8X4_9BACT</name>
<dbReference type="CDD" id="cd00657">
    <property type="entry name" value="Ferritin_like"/>
    <property type="match status" value="1"/>
</dbReference>
<protein>
    <submittedName>
        <fullName evidence="1">Ferritin-like domain-containing protein</fullName>
    </submittedName>
</protein>
<accession>A0A3S0K8X4</accession>
<reference evidence="1 2" key="1">
    <citation type="submission" date="2018-12" db="EMBL/GenBank/DDBJ databases">
        <title>Hymenobacter gummosus sp. nov., isolated from a spring.</title>
        <authorList>
            <person name="Nie L."/>
        </authorList>
    </citation>
    <scope>NUCLEOTIDE SEQUENCE [LARGE SCALE GENOMIC DNA]</scope>
    <source>
        <strain evidence="1 2">KCTC 52166</strain>
    </source>
</reference>
<gene>
    <name evidence="1" type="ORF">EJV47_02150</name>
</gene>
<dbReference type="SUPFAM" id="SSF47240">
    <property type="entry name" value="Ferritin-like"/>
    <property type="match status" value="1"/>
</dbReference>
<comment type="caution">
    <text evidence="1">The sequence shown here is derived from an EMBL/GenBank/DDBJ whole genome shotgun (WGS) entry which is preliminary data.</text>
</comment>
<dbReference type="InterPro" id="IPR009078">
    <property type="entry name" value="Ferritin-like_SF"/>
</dbReference>
<organism evidence="1 2">
    <name type="scientific">Hymenobacter gummosus</name>
    <dbReference type="NCBI Taxonomy" id="1776032"/>
    <lineage>
        <taxon>Bacteria</taxon>
        <taxon>Pseudomonadati</taxon>
        <taxon>Bacteroidota</taxon>
        <taxon>Cytophagia</taxon>
        <taxon>Cytophagales</taxon>
        <taxon>Hymenobacteraceae</taxon>
        <taxon>Hymenobacter</taxon>
    </lineage>
</organism>
<evidence type="ECO:0000313" key="2">
    <source>
        <dbReference type="Proteomes" id="UP000282184"/>
    </source>
</evidence>
<dbReference type="Proteomes" id="UP000282184">
    <property type="component" value="Unassembled WGS sequence"/>
</dbReference>
<proteinExistence type="predicted"/>
<keyword evidence="2" id="KW-1185">Reference proteome</keyword>
<dbReference type="Pfam" id="PF13668">
    <property type="entry name" value="Ferritin_2"/>
    <property type="match status" value="1"/>
</dbReference>
<dbReference type="AlphaFoldDB" id="A0A3S0K8X4"/>